<evidence type="ECO:0000313" key="2">
    <source>
        <dbReference type="Proteomes" id="UP000652761"/>
    </source>
</evidence>
<evidence type="ECO:0000313" key="1">
    <source>
        <dbReference type="EMBL" id="MQL73753.1"/>
    </source>
</evidence>
<sequence length="182" mass="19455">MMASPSATEALDQGHPRAGFPPASLSLLPQLRVPMFLELPTGSEGCLEDCGTCGGDELREETPWRGAIPVGARGGFGVNQEIAGGLSVFSACLTDRKRVRAMQKKNFGVRGMDEYGVRGTDEYGVRETDGLCPRNGRVVSANGQLFDFFLVERQLDLSSVTARLRGCSCVVLSGLDIGLISQ</sequence>
<dbReference type="EMBL" id="NMUH01000179">
    <property type="protein sequence ID" value="MQL73753.1"/>
    <property type="molecule type" value="Genomic_DNA"/>
</dbReference>
<reference evidence="1" key="1">
    <citation type="submission" date="2017-07" db="EMBL/GenBank/DDBJ databases">
        <title>Taro Niue Genome Assembly and Annotation.</title>
        <authorList>
            <person name="Atibalentja N."/>
            <person name="Keating K."/>
            <person name="Fields C.J."/>
        </authorList>
    </citation>
    <scope>NUCLEOTIDE SEQUENCE</scope>
    <source>
        <strain evidence="1">Niue_2</strain>
        <tissue evidence="1">Leaf</tissue>
    </source>
</reference>
<dbReference type="Proteomes" id="UP000652761">
    <property type="component" value="Unassembled WGS sequence"/>
</dbReference>
<proteinExistence type="predicted"/>
<gene>
    <name evidence="1" type="ORF">Taro_006109</name>
</gene>
<protein>
    <submittedName>
        <fullName evidence="1">Uncharacterized protein</fullName>
    </submittedName>
</protein>
<name>A0A843TWG0_COLES</name>
<keyword evidence="2" id="KW-1185">Reference proteome</keyword>
<accession>A0A843TWG0</accession>
<comment type="caution">
    <text evidence="1">The sequence shown here is derived from an EMBL/GenBank/DDBJ whole genome shotgun (WGS) entry which is preliminary data.</text>
</comment>
<organism evidence="1 2">
    <name type="scientific">Colocasia esculenta</name>
    <name type="common">Wild taro</name>
    <name type="synonym">Arum esculentum</name>
    <dbReference type="NCBI Taxonomy" id="4460"/>
    <lineage>
        <taxon>Eukaryota</taxon>
        <taxon>Viridiplantae</taxon>
        <taxon>Streptophyta</taxon>
        <taxon>Embryophyta</taxon>
        <taxon>Tracheophyta</taxon>
        <taxon>Spermatophyta</taxon>
        <taxon>Magnoliopsida</taxon>
        <taxon>Liliopsida</taxon>
        <taxon>Araceae</taxon>
        <taxon>Aroideae</taxon>
        <taxon>Colocasieae</taxon>
        <taxon>Colocasia</taxon>
    </lineage>
</organism>
<dbReference type="AlphaFoldDB" id="A0A843TWG0"/>